<evidence type="ECO:0000313" key="1">
    <source>
        <dbReference type="EMBL" id="GMT15995.1"/>
    </source>
</evidence>
<evidence type="ECO:0000313" key="2">
    <source>
        <dbReference type="Proteomes" id="UP001432322"/>
    </source>
</evidence>
<keyword evidence="2" id="KW-1185">Reference proteome</keyword>
<dbReference type="Proteomes" id="UP001432322">
    <property type="component" value="Unassembled WGS sequence"/>
</dbReference>
<dbReference type="EMBL" id="BTSY01000002">
    <property type="protein sequence ID" value="GMT15995.1"/>
    <property type="molecule type" value="Genomic_DNA"/>
</dbReference>
<gene>
    <name evidence="1" type="ORF">PFISCL1PPCAC_7292</name>
</gene>
<sequence length="107" mass="12380">SQERRNTIFSLLKKSVDDYSPNDVIFFYMTIYEIYRDGPHESHISADNLTQEEVQILMRYLDAATSAFDYGFEACAKSAWLRSILSGIAFFRLELLPILCKRGVCVR</sequence>
<proteinExistence type="predicted"/>
<feature type="non-terminal residue" evidence="1">
    <location>
        <position position="1"/>
    </location>
</feature>
<name>A0AAV5V8M6_9BILA</name>
<feature type="non-terminal residue" evidence="1">
    <location>
        <position position="107"/>
    </location>
</feature>
<accession>A0AAV5V8M6</accession>
<reference evidence="1" key="1">
    <citation type="submission" date="2023-10" db="EMBL/GenBank/DDBJ databases">
        <title>Genome assembly of Pristionchus species.</title>
        <authorList>
            <person name="Yoshida K."/>
            <person name="Sommer R.J."/>
        </authorList>
    </citation>
    <scope>NUCLEOTIDE SEQUENCE</scope>
    <source>
        <strain evidence="1">RS5133</strain>
    </source>
</reference>
<organism evidence="1 2">
    <name type="scientific">Pristionchus fissidentatus</name>
    <dbReference type="NCBI Taxonomy" id="1538716"/>
    <lineage>
        <taxon>Eukaryota</taxon>
        <taxon>Metazoa</taxon>
        <taxon>Ecdysozoa</taxon>
        <taxon>Nematoda</taxon>
        <taxon>Chromadorea</taxon>
        <taxon>Rhabditida</taxon>
        <taxon>Rhabditina</taxon>
        <taxon>Diplogasteromorpha</taxon>
        <taxon>Diplogasteroidea</taxon>
        <taxon>Neodiplogasteridae</taxon>
        <taxon>Pristionchus</taxon>
    </lineage>
</organism>
<comment type="caution">
    <text evidence="1">The sequence shown here is derived from an EMBL/GenBank/DDBJ whole genome shotgun (WGS) entry which is preliminary data.</text>
</comment>
<dbReference type="AlphaFoldDB" id="A0AAV5V8M6"/>
<protein>
    <submittedName>
        <fullName evidence="1">Uncharacterized protein</fullName>
    </submittedName>
</protein>